<feature type="signal peptide" evidence="7">
    <location>
        <begin position="1"/>
        <end position="26"/>
    </location>
</feature>
<evidence type="ECO:0000256" key="5">
    <source>
        <dbReference type="ARBA" id="ARBA00070588"/>
    </source>
</evidence>
<comment type="subcellular location">
    <subcellularLocation>
        <location evidence="1">Periplasm</location>
    </subcellularLocation>
</comment>
<organism evidence="9 10">
    <name type="scientific">Idiomarina rhizosphaerae</name>
    <dbReference type="NCBI Taxonomy" id="2961572"/>
    <lineage>
        <taxon>Bacteria</taxon>
        <taxon>Pseudomonadati</taxon>
        <taxon>Pseudomonadota</taxon>
        <taxon>Gammaproteobacteria</taxon>
        <taxon>Alteromonadales</taxon>
        <taxon>Idiomarinaceae</taxon>
        <taxon>Idiomarina</taxon>
    </lineage>
</organism>
<evidence type="ECO:0000256" key="6">
    <source>
        <dbReference type="SAM" id="MobiDB-lite"/>
    </source>
</evidence>
<proteinExistence type="predicted"/>
<dbReference type="FunFam" id="3.30.1340.30:FF:000001">
    <property type="entry name" value="Molecular chaperone OsmY"/>
    <property type="match status" value="1"/>
</dbReference>
<dbReference type="Proteomes" id="UP001139474">
    <property type="component" value="Unassembled WGS sequence"/>
</dbReference>
<reference evidence="9" key="1">
    <citation type="submission" date="2022-06" db="EMBL/GenBank/DDBJ databases">
        <title>Idiomarina rhizosphaerae M1R2S28.</title>
        <authorList>
            <person name="Sun J.-Q."/>
            <person name="Li L.-F."/>
        </authorList>
    </citation>
    <scope>NUCLEOTIDE SEQUENCE</scope>
    <source>
        <strain evidence="9">M1R2S28</strain>
    </source>
</reference>
<evidence type="ECO:0000313" key="9">
    <source>
        <dbReference type="EMBL" id="MCP1340320.1"/>
    </source>
</evidence>
<dbReference type="Gene3D" id="3.30.1340.30">
    <property type="match status" value="1"/>
</dbReference>
<dbReference type="AlphaFoldDB" id="A0A9X2JTV8"/>
<evidence type="ECO:0000256" key="7">
    <source>
        <dbReference type="SAM" id="SignalP"/>
    </source>
</evidence>
<feature type="compositionally biased region" description="Basic and acidic residues" evidence="6">
    <location>
        <begin position="53"/>
        <end position="70"/>
    </location>
</feature>
<dbReference type="InterPro" id="IPR051686">
    <property type="entry name" value="Lipoprotein_DolP"/>
</dbReference>
<evidence type="ECO:0000256" key="2">
    <source>
        <dbReference type="ARBA" id="ARBA00022729"/>
    </source>
</evidence>
<keyword evidence="2 7" id="KW-0732">Signal</keyword>
<sequence length="146" mass="15932">MKNFKMALPASLIAISMLTLSGCSEAETEKAESKAENTMQEAENKAENAMQETEEKAQEAKSYTEQKAEDAGEYVDDAVITTKVKAVIFEDDNLSSMDINVETSNGIVQLSGFVENEADIDTAENLAATVKGVKDIENDIQVREEN</sequence>
<dbReference type="InterPro" id="IPR007055">
    <property type="entry name" value="BON_dom"/>
</dbReference>
<keyword evidence="3" id="KW-0677">Repeat</keyword>
<accession>A0A9X2JTV8</accession>
<dbReference type="PROSITE" id="PS51257">
    <property type="entry name" value="PROKAR_LIPOPROTEIN"/>
    <property type="match status" value="1"/>
</dbReference>
<dbReference type="SMART" id="SM00749">
    <property type="entry name" value="BON"/>
    <property type="match status" value="1"/>
</dbReference>
<protein>
    <recommendedName>
        <fullName evidence="5">Osmotically-inducible protein Y</fullName>
    </recommendedName>
</protein>
<evidence type="ECO:0000256" key="3">
    <source>
        <dbReference type="ARBA" id="ARBA00022737"/>
    </source>
</evidence>
<dbReference type="EMBL" id="JAMZDE010000008">
    <property type="protein sequence ID" value="MCP1340320.1"/>
    <property type="molecule type" value="Genomic_DNA"/>
</dbReference>
<name>A0A9X2JTV8_9GAMM</name>
<dbReference type="Pfam" id="PF04972">
    <property type="entry name" value="BON"/>
    <property type="match status" value="1"/>
</dbReference>
<keyword evidence="10" id="KW-1185">Reference proteome</keyword>
<evidence type="ECO:0000256" key="4">
    <source>
        <dbReference type="ARBA" id="ARBA00022764"/>
    </source>
</evidence>
<dbReference type="RefSeq" id="WP_253620167.1">
    <property type="nucleotide sequence ID" value="NZ_JAMZDE010000008.1"/>
</dbReference>
<dbReference type="GO" id="GO:0042597">
    <property type="term" value="C:periplasmic space"/>
    <property type="evidence" value="ECO:0007669"/>
    <property type="project" value="UniProtKB-SubCell"/>
</dbReference>
<dbReference type="PANTHER" id="PTHR34606:SF16">
    <property type="entry name" value="BON DOMAIN-CONTAINING PROTEIN"/>
    <property type="match status" value="1"/>
</dbReference>
<comment type="caution">
    <text evidence="9">The sequence shown here is derived from an EMBL/GenBank/DDBJ whole genome shotgun (WGS) entry which is preliminary data.</text>
</comment>
<dbReference type="PANTHER" id="PTHR34606">
    <property type="entry name" value="BON DOMAIN-CONTAINING PROTEIN"/>
    <property type="match status" value="1"/>
</dbReference>
<dbReference type="InterPro" id="IPR014004">
    <property type="entry name" value="Transpt-assoc_nodulatn_dom_bac"/>
</dbReference>
<feature type="region of interest" description="Disordered" evidence="6">
    <location>
        <begin position="24"/>
        <end position="71"/>
    </location>
</feature>
<evidence type="ECO:0000256" key="1">
    <source>
        <dbReference type="ARBA" id="ARBA00004418"/>
    </source>
</evidence>
<evidence type="ECO:0000259" key="8">
    <source>
        <dbReference type="PROSITE" id="PS50914"/>
    </source>
</evidence>
<dbReference type="PROSITE" id="PS50914">
    <property type="entry name" value="BON"/>
    <property type="match status" value="1"/>
</dbReference>
<feature type="chain" id="PRO_5040774666" description="Osmotically-inducible protein Y" evidence="7">
    <location>
        <begin position="27"/>
        <end position="146"/>
    </location>
</feature>
<keyword evidence="4" id="KW-0574">Periplasm</keyword>
<evidence type="ECO:0000313" key="10">
    <source>
        <dbReference type="Proteomes" id="UP001139474"/>
    </source>
</evidence>
<feature type="domain" description="BON" evidence="8">
    <location>
        <begin position="76"/>
        <end position="144"/>
    </location>
</feature>
<gene>
    <name evidence="9" type="ORF">NJR55_12040</name>
</gene>